<proteinExistence type="predicted"/>
<comment type="caution">
    <text evidence="2">The sequence shown here is derived from an EMBL/GenBank/DDBJ whole genome shotgun (WGS) entry which is preliminary data.</text>
</comment>
<dbReference type="EMBL" id="MHFR01000051">
    <property type="protein sequence ID" value="OGW96350.1"/>
    <property type="molecule type" value="Genomic_DNA"/>
</dbReference>
<dbReference type="Proteomes" id="UP000178187">
    <property type="component" value="Unassembled WGS sequence"/>
</dbReference>
<organism evidence="2 3">
    <name type="scientific">Candidatus Danuiimicrobium aquiferis</name>
    <dbReference type="NCBI Taxonomy" id="1801832"/>
    <lineage>
        <taxon>Bacteria</taxon>
        <taxon>Pseudomonadati</taxon>
        <taxon>Candidatus Omnitrophota</taxon>
        <taxon>Candidatus Danuiimicrobium</taxon>
    </lineage>
</organism>
<dbReference type="PROSITE" id="PS00061">
    <property type="entry name" value="ADH_SHORT"/>
    <property type="match status" value="1"/>
</dbReference>
<dbReference type="AlphaFoldDB" id="A0A1G1KTW5"/>
<dbReference type="Gene3D" id="3.40.50.720">
    <property type="entry name" value="NAD(P)-binding Rossmann-like Domain"/>
    <property type="match status" value="1"/>
</dbReference>
<dbReference type="SUPFAM" id="SSF51735">
    <property type="entry name" value="NAD(P)-binding Rossmann-fold domains"/>
    <property type="match status" value="1"/>
</dbReference>
<accession>A0A1G1KTW5</accession>
<protein>
    <recommendedName>
        <fullName evidence="1">NAD(P)-binding domain-containing protein</fullName>
    </recommendedName>
</protein>
<evidence type="ECO:0000313" key="3">
    <source>
        <dbReference type="Proteomes" id="UP000178187"/>
    </source>
</evidence>
<dbReference type="Pfam" id="PF16363">
    <property type="entry name" value="GDP_Man_Dehyd"/>
    <property type="match status" value="1"/>
</dbReference>
<dbReference type="InterPro" id="IPR020904">
    <property type="entry name" value="Sc_DH/Rdtase_CS"/>
</dbReference>
<feature type="domain" description="NAD(P)-binding" evidence="1">
    <location>
        <begin position="8"/>
        <end position="311"/>
    </location>
</feature>
<gene>
    <name evidence="2" type="ORF">A3G33_03330</name>
</gene>
<dbReference type="InterPro" id="IPR036291">
    <property type="entry name" value="NAD(P)-bd_dom_sf"/>
</dbReference>
<name>A0A1G1KTW5_9BACT</name>
<reference evidence="2 3" key="1">
    <citation type="journal article" date="2016" name="Nat. Commun.">
        <title>Thousands of microbial genomes shed light on interconnected biogeochemical processes in an aquifer system.</title>
        <authorList>
            <person name="Anantharaman K."/>
            <person name="Brown C.T."/>
            <person name="Hug L.A."/>
            <person name="Sharon I."/>
            <person name="Castelle C.J."/>
            <person name="Probst A.J."/>
            <person name="Thomas B.C."/>
            <person name="Singh A."/>
            <person name="Wilkins M.J."/>
            <person name="Karaoz U."/>
            <person name="Brodie E.L."/>
            <person name="Williams K.H."/>
            <person name="Hubbard S.S."/>
            <person name="Banfield J.F."/>
        </authorList>
    </citation>
    <scope>NUCLEOTIDE SEQUENCE [LARGE SCALE GENOMIC DNA]</scope>
</reference>
<dbReference type="PANTHER" id="PTHR43000">
    <property type="entry name" value="DTDP-D-GLUCOSE 4,6-DEHYDRATASE-RELATED"/>
    <property type="match status" value="1"/>
</dbReference>
<sequence length="313" mass="35161">MAKCKKHLLIGSTGFLGSEIAKDLCSRNQVVFGTYHRHHKKGFSLSGSVRMFQLDVRNRQGMERLVARIKPDYIYYLAAQSSVRLSWANPVETININLVGGINLLEIAKKLALRSKIIIFSSGTIYGETHNHKQKVFESDRLEPKDPYSISKAALDSFARIYAKNFKLNICVVRPCNIVGRNQSKTFSIANFAYQIKNISLGKQKPIIDVGNLSASRDYIDVRDAIQAISEVSGKGKPGEAYNIGRGKPVKIGHALKEIIELSKIEKIKVRKNEAFTSKDEILRMALASGKMKQLSGWEPRIPLRQTLNDMLR</sequence>
<evidence type="ECO:0000313" key="2">
    <source>
        <dbReference type="EMBL" id="OGW96350.1"/>
    </source>
</evidence>
<evidence type="ECO:0000259" key="1">
    <source>
        <dbReference type="Pfam" id="PF16363"/>
    </source>
</evidence>
<dbReference type="Gene3D" id="3.90.25.10">
    <property type="entry name" value="UDP-galactose 4-epimerase, domain 1"/>
    <property type="match status" value="1"/>
</dbReference>
<dbReference type="InterPro" id="IPR016040">
    <property type="entry name" value="NAD(P)-bd_dom"/>
</dbReference>